<dbReference type="InterPro" id="IPR050194">
    <property type="entry name" value="Glycosyltransferase_grp1"/>
</dbReference>
<dbReference type="RefSeq" id="WP_316428225.1">
    <property type="nucleotide sequence ID" value="NZ_CP130144.1"/>
</dbReference>
<dbReference type="AlphaFoldDB" id="A0AA96X8Q5"/>
<dbReference type="Pfam" id="PF00534">
    <property type="entry name" value="Glycos_transf_1"/>
    <property type="match status" value="1"/>
</dbReference>
<reference evidence="2" key="2">
    <citation type="submission" date="2023-07" db="EMBL/GenBank/DDBJ databases">
        <authorList>
            <person name="Bai X.-H."/>
            <person name="Wang H.-H."/>
            <person name="Wang J."/>
            <person name="Ma M.-Y."/>
            <person name="Hu H.-H."/>
            <person name="Song Z.-L."/>
            <person name="Ma H.-G."/>
            <person name="Fan Y."/>
            <person name="Du C.-Y."/>
            <person name="Xu J.-C."/>
        </authorList>
    </citation>
    <scope>NUCLEOTIDE SEQUENCE</scope>
    <source>
        <strain evidence="2">CZ1</strain>
    </source>
</reference>
<organism evidence="2">
    <name type="scientific">Leptolyngbya boryana CZ1</name>
    <dbReference type="NCBI Taxonomy" id="3060204"/>
    <lineage>
        <taxon>Bacteria</taxon>
        <taxon>Bacillati</taxon>
        <taxon>Cyanobacteriota</taxon>
        <taxon>Cyanophyceae</taxon>
        <taxon>Leptolyngbyales</taxon>
        <taxon>Leptolyngbyaceae</taxon>
        <taxon>Leptolyngbya group</taxon>
        <taxon>Leptolyngbya</taxon>
    </lineage>
</organism>
<dbReference type="EMBL" id="CP130144">
    <property type="protein sequence ID" value="WNZ47630.1"/>
    <property type="molecule type" value="Genomic_DNA"/>
</dbReference>
<dbReference type="Gene3D" id="3.40.50.2000">
    <property type="entry name" value="Glycogen Phosphorylase B"/>
    <property type="match status" value="1"/>
</dbReference>
<evidence type="ECO:0000313" key="2">
    <source>
        <dbReference type="EMBL" id="WNZ47630.1"/>
    </source>
</evidence>
<dbReference type="GO" id="GO:0016757">
    <property type="term" value="F:glycosyltransferase activity"/>
    <property type="evidence" value="ECO:0007669"/>
    <property type="project" value="UniProtKB-KW"/>
</dbReference>
<sequence>MTRLALLVNMIAPYRVPVYQRLGEAFDLMIFHGGQEGNRSAWKSPESELSNVQVKQSWGVKFSFYKKDAQGKVFDRKFIHITPGYLWDLIRSSPDVVISNEMGFRSAIALFYALLFRKPIWIWSGVTCQSEQAVGRGKRMIRLLFAKSSCRWISYGHAATEYLQTLGVSLARIVQIQNCVDERLYQKHTESSLQLSPKPVLLYVGQLIRRKGVAQLLEAVRKLQQQGHRFSVLLVGSGESDEFQNYVAQHQLENVHFLGSHSPEELLGIYRSANFLIFPTLEDIWGLVVNEALWSGLPVLASTYAGCAREILPPDNLFDPHCSDSIVQALTKALTGQIAPADVSVLWTHDQVAQKIIDDIHQTVSRPAIFSPLSDTVKS</sequence>
<dbReference type="InterPro" id="IPR001296">
    <property type="entry name" value="Glyco_trans_1"/>
</dbReference>
<gene>
    <name evidence="2" type="ORF">Q2T42_07270</name>
</gene>
<keyword evidence="2" id="KW-0328">Glycosyltransferase</keyword>
<feature type="domain" description="Glycosyl transferase family 1" evidence="1">
    <location>
        <begin position="195"/>
        <end position="340"/>
    </location>
</feature>
<reference evidence="2" key="1">
    <citation type="journal article" date="2023" name="Plants (Basel)">
        <title>Genomic Analysis of Leptolyngbya boryana CZ1 Reveals Efficient Carbon Fixation Modules.</title>
        <authorList>
            <person name="Bai X."/>
            <person name="Wang H."/>
            <person name="Cheng W."/>
            <person name="Wang J."/>
            <person name="Ma M."/>
            <person name="Hu H."/>
            <person name="Song Z."/>
            <person name="Ma H."/>
            <person name="Fan Y."/>
            <person name="Du C."/>
            <person name="Xu J."/>
        </authorList>
    </citation>
    <scope>NUCLEOTIDE SEQUENCE</scope>
    <source>
        <strain evidence="2">CZ1</strain>
    </source>
</reference>
<name>A0AA96X8Q5_LEPBY</name>
<dbReference type="PANTHER" id="PTHR45947:SF3">
    <property type="entry name" value="SULFOQUINOVOSYL TRANSFERASE SQD2"/>
    <property type="match status" value="1"/>
</dbReference>
<dbReference type="SUPFAM" id="SSF53756">
    <property type="entry name" value="UDP-Glycosyltransferase/glycogen phosphorylase"/>
    <property type="match status" value="1"/>
</dbReference>
<evidence type="ECO:0000259" key="1">
    <source>
        <dbReference type="Pfam" id="PF00534"/>
    </source>
</evidence>
<proteinExistence type="predicted"/>
<protein>
    <submittedName>
        <fullName evidence="2">Glycosyltransferase family 4 protein</fullName>
        <ecNumber evidence="2">2.4.-.-</ecNumber>
    </submittedName>
</protein>
<dbReference type="PANTHER" id="PTHR45947">
    <property type="entry name" value="SULFOQUINOVOSYL TRANSFERASE SQD2"/>
    <property type="match status" value="1"/>
</dbReference>
<dbReference type="EC" id="2.4.-.-" evidence="2"/>
<dbReference type="CDD" id="cd03801">
    <property type="entry name" value="GT4_PimA-like"/>
    <property type="match status" value="1"/>
</dbReference>
<keyword evidence="2" id="KW-0808">Transferase</keyword>
<accession>A0AA96X8Q5</accession>